<reference evidence="2 3" key="1">
    <citation type="journal article" date="2013" name="Genome Announc.">
        <title>Genome Sequence of Staphylococcus massiliensis Strain S46, Isolated from the Surface of Healthy Human Skin.</title>
        <authorList>
            <person name="Srivastav R."/>
            <person name="Singh A."/>
            <person name="Jangir P.K."/>
            <person name="Kumari C."/>
            <person name="Muduli S."/>
            <person name="Sharma R."/>
        </authorList>
    </citation>
    <scope>NUCLEOTIDE SEQUENCE [LARGE SCALE GENOMIC DNA]</scope>
    <source>
        <strain evidence="2 3">S46</strain>
    </source>
</reference>
<gene>
    <name evidence="2" type="ORF">C273_03055</name>
</gene>
<evidence type="ECO:0000313" key="3">
    <source>
        <dbReference type="Proteomes" id="UP000009885"/>
    </source>
</evidence>
<proteinExistence type="predicted"/>
<comment type="caution">
    <text evidence="2">The sequence shown here is derived from an EMBL/GenBank/DDBJ whole genome shotgun (WGS) entry which is preliminary data.</text>
</comment>
<keyword evidence="1" id="KW-1133">Transmembrane helix</keyword>
<keyword evidence="1" id="KW-0472">Membrane</keyword>
<dbReference type="PATRIC" id="fig|1229783.3.peg.617"/>
<keyword evidence="1" id="KW-0812">Transmembrane</keyword>
<dbReference type="STRING" id="1229783.C273_03055"/>
<evidence type="ECO:0000313" key="2">
    <source>
        <dbReference type="EMBL" id="EKU49839.1"/>
    </source>
</evidence>
<feature type="transmembrane region" description="Helical" evidence="1">
    <location>
        <begin position="61"/>
        <end position="78"/>
    </location>
</feature>
<feature type="transmembrane region" description="Helical" evidence="1">
    <location>
        <begin position="12"/>
        <end position="31"/>
    </location>
</feature>
<evidence type="ECO:0000256" key="1">
    <source>
        <dbReference type="SAM" id="Phobius"/>
    </source>
</evidence>
<feature type="transmembrane region" description="Helical" evidence="1">
    <location>
        <begin position="37"/>
        <end position="54"/>
    </location>
</feature>
<dbReference type="EMBL" id="AMSQ01000004">
    <property type="protein sequence ID" value="EKU49839.1"/>
    <property type="molecule type" value="Genomic_DNA"/>
</dbReference>
<dbReference type="Proteomes" id="UP000009885">
    <property type="component" value="Unassembled WGS sequence"/>
</dbReference>
<dbReference type="AlphaFoldDB" id="K9ARE3"/>
<organism evidence="2 3">
    <name type="scientific">Staphylococcus massiliensis S46</name>
    <dbReference type="NCBI Taxonomy" id="1229783"/>
    <lineage>
        <taxon>Bacteria</taxon>
        <taxon>Bacillati</taxon>
        <taxon>Bacillota</taxon>
        <taxon>Bacilli</taxon>
        <taxon>Bacillales</taxon>
        <taxon>Staphylococcaceae</taxon>
        <taxon>Staphylococcus</taxon>
    </lineage>
</organism>
<sequence length="81" mass="8948">MRELNKKEKVLYGLTTLVIIAGVVKGILRLFGVVNESNLLVTVTLTCMLIAQVAKSERISIIFNVLMIISGISLFIWGDII</sequence>
<accession>K9ARE3</accession>
<keyword evidence="3" id="KW-1185">Reference proteome</keyword>
<name>K9ARE3_9STAP</name>
<dbReference type="RefSeq" id="WP_009382492.1">
    <property type="nucleotide sequence ID" value="NZ_AMSQ01000004.1"/>
</dbReference>
<protein>
    <submittedName>
        <fullName evidence="2">Uncharacterized protein</fullName>
    </submittedName>
</protein>